<keyword evidence="2" id="KW-1185">Reference proteome</keyword>
<reference evidence="1 2" key="1">
    <citation type="submission" date="2020-03" db="EMBL/GenBank/DDBJ databases">
        <authorList>
            <person name="Lai Q."/>
        </authorList>
    </citation>
    <scope>NUCLEOTIDE SEQUENCE [LARGE SCALE GENOMIC DNA]</scope>
    <source>
        <strain evidence="1 2">CCUG 25036</strain>
    </source>
</reference>
<evidence type="ECO:0000313" key="1">
    <source>
        <dbReference type="EMBL" id="NII06618.1"/>
    </source>
</evidence>
<dbReference type="Proteomes" id="UP000490980">
    <property type="component" value="Unassembled WGS sequence"/>
</dbReference>
<name>A0A7X5ZI77_9GAMM</name>
<accession>A0A7X5ZI77</accession>
<evidence type="ECO:0000313" key="2">
    <source>
        <dbReference type="Proteomes" id="UP000490980"/>
    </source>
</evidence>
<comment type="caution">
    <text evidence="1">The sequence shown here is derived from an EMBL/GenBank/DDBJ whole genome shotgun (WGS) entry which is preliminary data.</text>
</comment>
<protein>
    <submittedName>
        <fullName evidence="1">Uncharacterized protein</fullName>
    </submittedName>
</protein>
<dbReference type="EMBL" id="JAARLZ010000004">
    <property type="protein sequence ID" value="NII06618.1"/>
    <property type="molecule type" value="Genomic_DNA"/>
</dbReference>
<dbReference type="RefSeq" id="WP_166947724.1">
    <property type="nucleotide sequence ID" value="NZ_JAARLZ010000004.1"/>
</dbReference>
<sequence>MRRLFLWRQRTGTLLADLALPRLQRLADGEDAIGGQECKSLQSTAVTEKEFPMDMQRIQNLIEELRALVQVRPHDRTPSAGNLAAPVVREAVNDRIDPTSVTSIHIDIPSGADIQPSDTVLFEWSADSVEGSWTQSFNNLGAGKGVLIDKEVRLPNLGKAIDVTYWRIRNGQSDRSDRYTVRMGSIHDDAPGLPQPGISEASAGTLDMGSFQGDAHVRLDKFSLIAPGQRFWLSLNGTHDQGHPVTLHLAEAEQFSDNPPDPMPLASVPRNWLDNLLDASKLTVTVSITYDGSRDKSKAIRLRPRELTLKVPGAPSLQAPAVSAAEGPNKDVLRPEALIAKQSISVYISSRNDFQAGDTLTLHWDDGTKEGSRDVPMNPAQAGGTVYVDKDVIARNQGHSVKVYFTLHRKGFTYDSPTLNLLVQRIPDQSPDWPRSIVKEGPQKDLDLSTFKGDAHLTIEPFHFMEKGQRYWIEARGRVGGNGKTEYVATGKEFITTGGPTIATGEIDRTWLETLDDLSQLWIDTWVTFDGSRDKAKAVQFRRTTLVVHAMPSGFTETFESLTPKYPTPLPLPYKLQDITITSGPAFGYVYSNDPYLQGTVLIAQTNAEIDLGRDWRHLEFGKMYAGTVQLLRSNRTVLDTVSIPAGKGLFTYLAPQNDTFRYIRFTGNNYVDNLSCKNR</sequence>
<proteinExistence type="predicted"/>
<dbReference type="AlphaFoldDB" id="A0A7X5ZI77"/>
<organism evidence="1 2">
    <name type="scientific">Luteibacter anthropi</name>
    <dbReference type="NCBI Taxonomy" id="564369"/>
    <lineage>
        <taxon>Bacteria</taxon>
        <taxon>Pseudomonadati</taxon>
        <taxon>Pseudomonadota</taxon>
        <taxon>Gammaproteobacteria</taxon>
        <taxon>Lysobacterales</taxon>
        <taxon>Rhodanobacteraceae</taxon>
        <taxon>Luteibacter</taxon>
    </lineage>
</organism>
<gene>
    <name evidence="1" type="ORF">HBF25_09500</name>
</gene>